<evidence type="ECO:0000256" key="1">
    <source>
        <dbReference type="ARBA" id="ARBA00010849"/>
    </source>
</evidence>
<dbReference type="CDD" id="cd22966">
    <property type="entry name" value="DD_DYDC-like"/>
    <property type="match status" value="1"/>
</dbReference>
<dbReference type="GO" id="GO:0048188">
    <property type="term" value="C:Set1C/COMPASS complex"/>
    <property type="evidence" value="ECO:0007669"/>
    <property type="project" value="InterPro"/>
</dbReference>
<accession>A0AAN7PAK7</accession>
<keyword evidence="4" id="KW-1185">Reference proteome</keyword>
<dbReference type="InterPro" id="IPR049630">
    <property type="entry name" value="DYDC-like_DD"/>
</dbReference>
<dbReference type="PANTHER" id="PTHR23356">
    <property type="entry name" value="DPY30-RELATED"/>
    <property type="match status" value="1"/>
</dbReference>
<proteinExistence type="inferred from homology"/>
<name>A0AAN7PAK7_9COLE</name>
<keyword evidence="2" id="KW-0175">Coiled coil</keyword>
<evidence type="ECO:0000313" key="3">
    <source>
        <dbReference type="EMBL" id="KAK4884545.1"/>
    </source>
</evidence>
<feature type="coiled-coil region" evidence="2">
    <location>
        <begin position="312"/>
        <end position="344"/>
    </location>
</feature>
<dbReference type="AlphaFoldDB" id="A0AAN7PAK7"/>
<dbReference type="InterPro" id="IPR037856">
    <property type="entry name" value="Sdc1/DPY30"/>
</dbReference>
<evidence type="ECO:0000256" key="2">
    <source>
        <dbReference type="SAM" id="Coils"/>
    </source>
</evidence>
<comment type="caution">
    <text evidence="3">The sequence shown here is derived from an EMBL/GenBank/DDBJ whole genome shotgun (WGS) entry which is preliminary data.</text>
</comment>
<protein>
    <submittedName>
        <fullName evidence="3">Uncharacterized protein</fullName>
    </submittedName>
</protein>
<dbReference type="Gene3D" id="1.20.890.10">
    <property type="entry name" value="cAMP-dependent protein kinase regulatory subunit, dimerization-anchoring domain"/>
    <property type="match status" value="1"/>
</dbReference>
<gene>
    <name evidence="3" type="ORF">RN001_000816</name>
</gene>
<dbReference type="Pfam" id="PF05186">
    <property type="entry name" value="Dpy-30"/>
    <property type="match status" value="1"/>
</dbReference>
<comment type="similarity">
    <text evidence="1">Belongs to the dpy-30 family.</text>
</comment>
<reference evidence="4" key="1">
    <citation type="submission" date="2023-01" db="EMBL/GenBank/DDBJ databases">
        <title>Key to firefly adult light organ development and bioluminescence: homeobox transcription factors regulate luciferase expression and transportation to peroxisome.</title>
        <authorList>
            <person name="Fu X."/>
        </authorList>
    </citation>
    <scope>NUCLEOTIDE SEQUENCE [LARGE SCALE GENOMIC DNA]</scope>
</reference>
<dbReference type="EMBL" id="JARPUR010000001">
    <property type="protein sequence ID" value="KAK4884545.1"/>
    <property type="molecule type" value="Genomic_DNA"/>
</dbReference>
<organism evidence="3 4">
    <name type="scientific">Aquatica leii</name>
    <dbReference type="NCBI Taxonomy" id="1421715"/>
    <lineage>
        <taxon>Eukaryota</taxon>
        <taxon>Metazoa</taxon>
        <taxon>Ecdysozoa</taxon>
        <taxon>Arthropoda</taxon>
        <taxon>Hexapoda</taxon>
        <taxon>Insecta</taxon>
        <taxon>Pterygota</taxon>
        <taxon>Neoptera</taxon>
        <taxon>Endopterygota</taxon>
        <taxon>Coleoptera</taxon>
        <taxon>Polyphaga</taxon>
        <taxon>Elateriformia</taxon>
        <taxon>Elateroidea</taxon>
        <taxon>Lampyridae</taxon>
        <taxon>Luciolinae</taxon>
        <taxon>Aquatica</taxon>
    </lineage>
</organism>
<dbReference type="InterPro" id="IPR007858">
    <property type="entry name" value="Dpy-30_motif"/>
</dbReference>
<dbReference type="Proteomes" id="UP001353858">
    <property type="component" value="Unassembled WGS sequence"/>
</dbReference>
<sequence>MRNTEEVQNVADNLVGELEKKKQILQKKLSAIGKLDLLINVLTYKIFETQHEYRKRMEELCLEKESVLTKRDIPNAKIAITVAEIEKKMNDLRNMHEENLASLEGQRNELRIESANKIQHMDATMDSLKIQHNTILNELETSKLTANPTETAEINRRILELNKMYQKDIEILNQLQIDGWKDYDQQEKIAELLEHRGLRVTPSGNFLTKSGNCLTKSEASCLGLLEGLSIGSWSDFLKRQKEFEGIKSPPSSTTTEVSEVSKMDSDDVQYLKTVFGKPLSLALAQISAKQPRDPIHYLGHWLFKYRYNQEISQTKKNEIQELINERERLEKEKLNAILEEEARAAVFNMIIRAEEEAIRNELERIARETMAMMVEDEGADSEARDVLGVYDGPSVGR</sequence>
<dbReference type="PANTHER" id="PTHR23356:SF16">
    <property type="entry name" value="DPY30 DOMAIN CONTAINING 2"/>
    <property type="match status" value="1"/>
</dbReference>
<evidence type="ECO:0000313" key="4">
    <source>
        <dbReference type="Proteomes" id="UP001353858"/>
    </source>
</evidence>
<feature type="coiled-coil region" evidence="2">
    <location>
        <begin position="86"/>
        <end position="113"/>
    </location>
</feature>